<feature type="region of interest" description="Disordered" evidence="1">
    <location>
        <begin position="250"/>
        <end position="287"/>
    </location>
</feature>
<dbReference type="RefSeq" id="WP_311553985.1">
    <property type="nucleotide sequence ID" value="NZ_JAVREJ010000001.1"/>
</dbReference>
<accession>A0ABU2N2E2</accession>
<dbReference type="EMBL" id="JAVREJ010000001">
    <property type="protein sequence ID" value="MDT0348086.1"/>
    <property type="molecule type" value="Genomic_DNA"/>
</dbReference>
<feature type="region of interest" description="Disordered" evidence="1">
    <location>
        <begin position="59"/>
        <end position="93"/>
    </location>
</feature>
<reference evidence="3" key="1">
    <citation type="submission" date="2023-07" db="EMBL/GenBank/DDBJ databases">
        <title>30 novel species of actinomycetes from the DSMZ collection.</title>
        <authorList>
            <person name="Nouioui I."/>
        </authorList>
    </citation>
    <scope>NUCLEOTIDE SEQUENCE [LARGE SCALE GENOMIC DNA]</scope>
    <source>
        <strain evidence="3">DSM 45834</strain>
    </source>
</reference>
<feature type="compositionally biased region" description="Polar residues" evidence="1">
    <location>
        <begin position="1"/>
        <end position="13"/>
    </location>
</feature>
<name>A0ABU2N2E2_9PSEU</name>
<evidence type="ECO:0000256" key="1">
    <source>
        <dbReference type="SAM" id="MobiDB-lite"/>
    </source>
</evidence>
<evidence type="ECO:0008006" key="4">
    <source>
        <dbReference type="Google" id="ProtNLM"/>
    </source>
</evidence>
<evidence type="ECO:0000313" key="3">
    <source>
        <dbReference type="Proteomes" id="UP001183202"/>
    </source>
</evidence>
<evidence type="ECO:0000313" key="2">
    <source>
        <dbReference type="EMBL" id="MDT0348086.1"/>
    </source>
</evidence>
<feature type="compositionally biased region" description="Low complexity" evidence="1">
    <location>
        <begin position="172"/>
        <end position="189"/>
    </location>
</feature>
<feature type="region of interest" description="Disordered" evidence="1">
    <location>
        <begin position="1"/>
        <end position="23"/>
    </location>
</feature>
<gene>
    <name evidence="2" type="ORF">RM445_00925</name>
</gene>
<feature type="compositionally biased region" description="Basic and acidic residues" evidence="1">
    <location>
        <begin position="203"/>
        <end position="215"/>
    </location>
</feature>
<dbReference type="Proteomes" id="UP001183202">
    <property type="component" value="Unassembled WGS sequence"/>
</dbReference>
<dbReference type="Gene3D" id="6.10.250.660">
    <property type="match status" value="1"/>
</dbReference>
<comment type="caution">
    <text evidence="2">The sequence shown here is derived from an EMBL/GenBank/DDBJ whole genome shotgun (WGS) entry which is preliminary data.</text>
</comment>
<keyword evidence="3" id="KW-1185">Reference proteome</keyword>
<sequence length="287" mass="31332">MAGSATSWSTQAPAGTATADDDRPVFATALRGYERNQVDDHLDRRDKELAALRSELAELRSERDRAVADAESKDQELREARAKSAHLEPAAKEDSFGFRAEKLLRMAEQEAADIRGSAGRELSSIVEKARTEAEAHRHEVEQTLITRASLLEQQAAKRSAALQEREQQIGEQLTAAREQAEQLQANAARAAERLREESEEAAEQTRQRADADARRRLDEAGKEISRLSGLEADVRSELAQLAQLISAELASAQAAQGGAREAAAAPPETVKVPQNSPPNGGRSRDRK</sequence>
<feature type="region of interest" description="Disordered" evidence="1">
    <location>
        <begin position="172"/>
        <end position="215"/>
    </location>
</feature>
<protein>
    <recommendedName>
        <fullName evidence="4">DivIVA protein</fullName>
    </recommendedName>
</protein>
<organism evidence="2 3">
    <name type="scientific">Pseudonocardia charpentierae</name>
    <dbReference type="NCBI Taxonomy" id="3075545"/>
    <lineage>
        <taxon>Bacteria</taxon>
        <taxon>Bacillati</taxon>
        <taxon>Actinomycetota</taxon>
        <taxon>Actinomycetes</taxon>
        <taxon>Pseudonocardiales</taxon>
        <taxon>Pseudonocardiaceae</taxon>
        <taxon>Pseudonocardia</taxon>
    </lineage>
</organism>
<proteinExistence type="predicted"/>
<feature type="compositionally biased region" description="Low complexity" evidence="1">
    <location>
        <begin position="250"/>
        <end position="265"/>
    </location>
</feature>